<keyword evidence="2" id="KW-0238">DNA-binding</keyword>
<dbReference type="EMBL" id="JACHHK010000002">
    <property type="protein sequence ID" value="MBB5182513.1"/>
    <property type="molecule type" value="Genomic_DNA"/>
</dbReference>
<sequence length="95" mass="10921">MDNRKKHVPRSEAEIKQLKNRLHRITGQLNGIENMIEENRYCGDVLIQIAAVEKALQAFGYNVLEGHLKTCVTDEIRAGDDEIMDEVMELIKKLK</sequence>
<feature type="coiled-coil region" evidence="1">
    <location>
        <begin position="8"/>
        <end position="35"/>
    </location>
</feature>
<dbReference type="Gene3D" id="1.20.58.1000">
    <property type="entry name" value="Metal-sensitive repressor, helix protomer"/>
    <property type="match status" value="1"/>
</dbReference>
<dbReference type="GO" id="GO:0046872">
    <property type="term" value="F:metal ion binding"/>
    <property type="evidence" value="ECO:0007669"/>
    <property type="project" value="InterPro"/>
</dbReference>
<comment type="caution">
    <text evidence="2">The sequence shown here is derived from an EMBL/GenBank/DDBJ whole genome shotgun (WGS) entry which is preliminary data.</text>
</comment>
<keyword evidence="1" id="KW-0175">Coiled coil</keyword>
<dbReference type="PANTHER" id="PTHR33677:SF3">
    <property type="entry name" value="COPPER-SENSING TRANSCRIPTIONAL REPRESSOR RICR"/>
    <property type="match status" value="1"/>
</dbReference>
<dbReference type="InterPro" id="IPR038390">
    <property type="entry name" value="Metal_Tscrpt_repr_sf"/>
</dbReference>
<protein>
    <submittedName>
        <fullName evidence="2">DNA-binding FrmR family transcriptional regulator</fullName>
    </submittedName>
</protein>
<organism evidence="2 3">
    <name type="scientific">Catenisphaera adipataccumulans</name>
    <dbReference type="NCBI Taxonomy" id="700500"/>
    <lineage>
        <taxon>Bacteria</taxon>
        <taxon>Bacillati</taxon>
        <taxon>Bacillota</taxon>
        <taxon>Erysipelotrichia</taxon>
        <taxon>Erysipelotrichales</taxon>
        <taxon>Erysipelotrichaceae</taxon>
        <taxon>Catenisphaera</taxon>
    </lineage>
</organism>
<keyword evidence="3" id="KW-1185">Reference proteome</keyword>
<evidence type="ECO:0000313" key="2">
    <source>
        <dbReference type="EMBL" id="MBB5182513.1"/>
    </source>
</evidence>
<proteinExistence type="predicted"/>
<dbReference type="GO" id="GO:0045892">
    <property type="term" value="P:negative regulation of DNA-templated transcription"/>
    <property type="evidence" value="ECO:0007669"/>
    <property type="project" value="UniProtKB-ARBA"/>
</dbReference>
<dbReference type="Pfam" id="PF02583">
    <property type="entry name" value="Trns_repr_metal"/>
    <property type="match status" value="1"/>
</dbReference>
<dbReference type="InterPro" id="IPR003735">
    <property type="entry name" value="Metal_Tscrpt_repr"/>
</dbReference>
<reference evidence="2 3" key="1">
    <citation type="submission" date="2020-08" db="EMBL/GenBank/DDBJ databases">
        <title>Genomic Encyclopedia of Type Strains, Phase IV (KMG-IV): sequencing the most valuable type-strain genomes for metagenomic binning, comparative biology and taxonomic classification.</title>
        <authorList>
            <person name="Goeker M."/>
        </authorList>
    </citation>
    <scope>NUCLEOTIDE SEQUENCE [LARGE SCALE GENOMIC DNA]</scope>
    <source>
        <strain evidence="2 3">DSM 25799</strain>
    </source>
</reference>
<dbReference type="AlphaFoldDB" id="A0A7W8FUW3"/>
<evidence type="ECO:0000313" key="3">
    <source>
        <dbReference type="Proteomes" id="UP000539953"/>
    </source>
</evidence>
<dbReference type="Proteomes" id="UP000539953">
    <property type="component" value="Unassembled WGS sequence"/>
</dbReference>
<dbReference type="RefSeq" id="WP_183327271.1">
    <property type="nucleotide sequence ID" value="NZ_JACHHK010000002.1"/>
</dbReference>
<gene>
    <name evidence="2" type="ORF">HNQ47_000532</name>
</gene>
<evidence type="ECO:0000256" key="1">
    <source>
        <dbReference type="SAM" id="Coils"/>
    </source>
</evidence>
<dbReference type="PANTHER" id="PTHR33677">
    <property type="entry name" value="TRANSCRIPTIONAL REPRESSOR FRMR-RELATED"/>
    <property type="match status" value="1"/>
</dbReference>
<name>A0A7W8FUW3_9FIRM</name>
<accession>A0A7W8FUW3</accession>
<dbReference type="GO" id="GO:0003677">
    <property type="term" value="F:DNA binding"/>
    <property type="evidence" value="ECO:0007669"/>
    <property type="project" value="UniProtKB-KW"/>
</dbReference>